<name>A0ACC0A3U0_CATRO</name>
<keyword evidence="2" id="KW-1185">Reference proteome</keyword>
<dbReference type="Proteomes" id="UP001060085">
    <property type="component" value="Linkage Group LG07"/>
</dbReference>
<gene>
    <name evidence="1" type="ORF">M9H77_32451</name>
</gene>
<protein>
    <submittedName>
        <fullName evidence="1">Uncharacterized protein</fullName>
    </submittedName>
</protein>
<proteinExistence type="predicted"/>
<evidence type="ECO:0000313" key="1">
    <source>
        <dbReference type="EMBL" id="KAI5655264.1"/>
    </source>
</evidence>
<comment type="caution">
    <text evidence="1">The sequence shown here is derived from an EMBL/GenBank/DDBJ whole genome shotgun (WGS) entry which is preliminary data.</text>
</comment>
<accession>A0ACC0A3U0</accession>
<reference evidence="2" key="1">
    <citation type="journal article" date="2023" name="Nat. Plants">
        <title>Single-cell RNA sequencing provides a high-resolution roadmap for understanding the multicellular compartmentation of specialized metabolism.</title>
        <authorList>
            <person name="Sun S."/>
            <person name="Shen X."/>
            <person name="Li Y."/>
            <person name="Li Y."/>
            <person name="Wang S."/>
            <person name="Li R."/>
            <person name="Zhang H."/>
            <person name="Shen G."/>
            <person name="Guo B."/>
            <person name="Wei J."/>
            <person name="Xu J."/>
            <person name="St-Pierre B."/>
            <person name="Chen S."/>
            <person name="Sun C."/>
        </authorList>
    </citation>
    <scope>NUCLEOTIDE SEQUENCE [LARGE SCALE GENOMIC DNA]</scope>
</reference>
<sequence length="187" mass="20706">MDELKKAPQMVEEPGKIGSDIPEEHDRDMESEMRDLTSLLQEISTGPISNVREVKRLIKGVIYPVLPNDPCQPLSTPQETTVTKGRRKTNSTKRDNGSGFGSGSGLSSGSNPNPRGRGRPPRSGRGRGKGRSSGRSSLSSVLVDGCPLPPLQVQCDYHRDIRVTGWAVPYRNQMADWVTRYREMYPQ</sequence>
<evidence type="ECO:0000313" key="2">
    <source>
        <dbReference type="Proteomes" id="UP001060085"/>
    </source>
</evidence>
<dbReference type="EMBL" id="CM044707">
    <property type="protein sequence ID" value="KAI5655264.1"/>
    <property type="molecule type" value="Genomic_DNA"/>
</dbReference>
<organism evidence="1 2">
    <name type="scientific">Catharanthus roseus</name>
    <name type="common">Madagascar periwinkle</name>
    <name type="synonym">Vinca rosea</name>
    <dbReference type="NCBI Taxonomy" id="4058"/>
    <lineage>
        <taxon>Eukaryota</taxon>
        <taxon>Viridiplantae</taxon>
        <taxon>Streptophyta</taxon>
        <taxon>Embryophyta</taxon>
        <taxon>Tracheophyta</taxon>
        <taxon>Spermatophyta</taxon>
        <taxon>Magnoliopsida</taxon>
        <taxon>eudicotyledons</taxon>
        <taxon>Gunneridae</taxon>
        <taxon>Pentapetalae</taxon>
        <taxon>asterids</taxon>
        <taxon>lamiids</taxon>
        <taxon>Gentianales</taxon>
        <taxon>Apocynaceae</taxon>
        <taxon>Rauvolfioideae</taxon>
        <taxon>Vinceae</taxon>
        <taxon>Catharanthinae</taxon>
        <taxon>Catharanthus</taxon>
    </lineage>
</organism>